<evidence type="ECO:0000256" key="1">
    <source>
        <dbReference type="ARBA" id="ARBA00000077"/>
    </source>
</evidence>
<sequence length="408" mass="45637">MSSSDTEMEVKSEAVPDETTISVKDEELELDPEDSVKKEETGTAADNEVKADPVKKDTGKVDLAGDDEFTGGLGVFKEALKQFAANPDEDVTVYHLTEKCKKVSCYVGIDEAGRGPVLGPMVYSIFACVADEESINEKKKKGQSLSKIEDCPPVLLDKLSKLNDSKQLTEKVREEIFQKFSDLDYIAFGLKIISPSQIANKSYRRQKYSLNEVSHNAAIELIQGFADRGIKIERVYVDTVGPMDKYQKKLELTFPDLRFKVDKKADSKYKPVSAASVCAKVTRDVALKKWKFPDAENIDLGLAKGWGSGYPGDPVTKRFLRKNIDPVFGFPNIVRNSWSTASDLLEKCAVKIKWESDEQDEVAAPKISKFFGKKSVGDENGDESVPEMSRRKSQFYSYRDLYQTTSIF</sequence>
<dbReference type="PROSITE" id="PS51975">
    <property type="entry name" value="RNASE_H_2"/>
    <property type="match status" value="1"/>
</dbReference>
<feature type="domain" description="RNase H type-2" evidence="12">
    <location>
        <begin position="104"/>
        <end position="350"/>
    </location>
</feature>
<evidence type="ECO:0000256" key="9">
    <source>
        <dbReference type="PROSITE-ProRule" id="PRU01319"/>
    </source>
</evidence>
<comment type="function">
    <text evidence="10">Endonuclease that specifically degrades the RNA of RNA-DNA hybrids.</text>
</comment>
<dbReference type="CDD" id="cd07181">
    <property type="entry name" value="RNase_HII_eukaryota_like"/>
    <property type="match status" value="1"/>
</dbReference>
<comment type="cofactor">
    <cofactor evidence="2">
        <name>Mg(2+)</name>
        <dbReference type="ChEBI" id="CHEBI:18420"/>
    </cofactor>
</comment>
<dbReference type="InterPro" id="IPR001352">
    <property type="entry name" value="RNase_HII/HIII"/>
</dbReference>
<dbReference type="NCBIfam" id="TIGR00729">
    <property type="entry name" value="ribonuclease HII"/>
    <property type="match status" value="1"/>
</dbReference>
<organism evidence="13 14">
    <name type="scientific">Orchesella dallaii</name>
    <dbReference type="NCBI Taxonomy" id="48710"/>
    <lineage>
        <taxon>Eukaryota</taxon>
        <taxon>Metazoa</taxon>
        <taxon>Ecdysozoa</taxon>
        <taxon>Arthropoda</taxon>
        <taxon>Hexapoda</taxon>
        <taxon>Collembola</taxon>
        <taxon>Entomobryomorpha</taxon>
        <taxon>Entomobryoidea</taxon>
        <taxon>Orchesellidae</taxon>
        <taxon>Orchesellinae</taxon>
        <taxon>Orchesella</taxon>
    </lineage>
</organism>
<dbReference type="InterPro" id="IPR036397">
    <property type="entry name" value="RNaseH_sf"/>
</dbReference>
<feature type="binding site" evidence="9">
    <location>
        <position position="238"/>
    </location>
    <ligand>
        <name>a divalent metal cation</name>
        <dbReference type="ChEBI" id="CHEBI:60240"/>
    </ligand>
</feature>
<keyword evidence="14" id="KW-1185">Reference proteome</keyword>
<name>A0ABP1Q4N1_9HEXA</name>
<evidence type="ECO:0000256" key="7">
    <source>
        <dbReference type="ARBA" id="ARBA00022801"/>
    </source>
</evidence>
<dbReference type="PANTHER" id="PTHR10954:SF7">
    <property type="entry name" value="RIBONUCLEASE H2 SUBUNIT A"/>
    <property type="match status" value="1"/>
</dbReference>
<dbReference type="Proteomes" id="UP001642540">
    <property type="component" value="Unassembled WGS sequence"/>
</dbReference>
<dbReference type="SUPFAM" id="SSF53098">
    <property type="entry name" value="Ribonuclease H-like"/>
    <property type="match status" value="1"/>
</dbReference>
<protein>
    <recommendedName>
        <fullName evidence="10">Ribonuclease</fullName>
        <ecNumber evidence="10">3.1.26.4</ecNumber>
    </recommendedName>
</protein>
<dbReference type="InterPro" id="IPR023160">
    <property type="entry name" value="RNase_HII_hlx-loop-hlx_cap_dom"/>
</dbReference>
<evidence type="ECO:0000256" key="8">
    <source>
        <dbReference type="ARBA" id="ARBA00024981"/>
    </source>
</evidence>
<keyword evidence="5 9" id="KW-0479">Metal-binding</keyword>
<comment type="catalytic activity">
    <reaction evidence="1 9 10">
        <text>Endonucleolytic cleavage to 5'-phosphomonoester.</text>
        <dbReference type="EC" id="3.1.26.4"/>
    </reaction>
</comment>
<evidence type="ECO:0000313" key="13">
    <source>
        <dbReference type="EMBL" id="CAL8089161.1"/>
    </source>
</evidence>
<dbReference type="InterPro" id="IPR024567">
    <property type="entry name" value="RNase_HII/HIII_dom"/>
</dbReference>
<evidence type="ECO:0000256" key="5">
    <source>
        <dbReference type="ARBA" id="ARBA00022723"/>
    </source>
</evidence>
<evidence type="ECO:0000259" key="12">
    <source>
        <dbReference type="PROSITE" id="PS51975"/>
    </source>
</evidence>
<gene>
    <name evidence="13" type="ORF">ODALV1_LOCUS7284</name>
</gene>
<dbReference type="Gene3D" id="3.30.420.10">
    <property type="entry name" value="Ribonuclease H-like superfamily/Ribonuclease H"/>
    <property type="match status" value="1"/>
</dbReference>
<dbReference type="PANTHER" id="PTHR10954">
    <property type="entry name" value="RIBONUCLEASE H2 SUBUNIT A"/>
    <property type="match status" value="1"/>
</dbReference>
<evidence type="ECO:0000256" key="6">
    <source>
        <dbReference type="ARBA" id="ARBA00022759"/>
    </source>
</evidence>
<evidence type="ECO:0000313" key="14">
    <source>
        <dbReference type="Proteomes" id="UP001642540"/>
    </source>
</evidence>
<dbReference type="Pfam" id="PF01351">
    <property type="entry name" value="RNase_HII"/>
    <property type="match status" value="2"/>
</dbReference>
<comment type="function">
    <text evidence="8">Catalytic subunit of RNase HII, an endonuclease that specifically degrades the RNA of RNA:DNA hybrids. Participates in DNA replication, possibly by mediating the removal of lagging-strand Okazaki fragment RNA primers during DNA replication. Mediates the excision of single ribonucleotides from DNA:RNA duplexes.</text>
</comment>
<dbReference type="EC" id="3.1.26.4" evidence="10"/>
<comment type="similarity">
    <text evidence="3">Belongs to the RNase HII family. Eukaryotic subfamily.</text>
</comment>
<proteinExistence type="inferred from homology"/>
<evidence type="ECO:0000256" key="2">
    <source>
        <dbReference type="ARBA" id="ARBA00001946"/>
    </source>
</evidence>
<comment type="caution">
    <text evidence="13">The sequence shown here is derived from an EMBL/GenBank/DDBJ whole genome shotgun (WGS) entry which is preliminary data.</text>
</comment>
<accession>A0ABP1Q4N1</accession>
<keyword evidence="4 9" id="KW-0540">Nuclease</keyword>
<dbReference type="Gene3D" id="1.10.10.460">
    <property type="entry name" value="Ribonuclease hii. Domain 2"/>
    <property type="match status" value="1"/>
</dbReference>
<evidence type="ECO:0000256" key="10">
    <source>
        <dbReference type="RuleBase" id="RU003515"/>
    </source>
</evidence>
<feature type="compositionally biased region" description="Basic and acidic residues" evidence="11">
    <location>
        <begin position="34"/>
        <end position="58"/>
    </location>
</feature>
<feature type="binding site" evidence="9">
    <location>
        <position position="110"/>
    </location>
    <ligand>
        <name>a divalent metal cation</name>
        <dbReference type="ChEBI" id="CHEBI:60240"/>
    </ligand>
</feature>
<evidence type="ECO:0000256" key="4">
    <source>
        <dbReference type="ARBA" id="ARBA00022722"/>
    </source>
</evidence>
<dbReference type="InterPro" id="IPR012337">
    <property type="entry name" value="RNaseH-like_sf"/>
</dbReference>
<reference evidence="13 14" key="1">
    <citation type="submission" date="2024-08" db="EMBL/GenBank/DDBJ databases">
        <authorList>
            <person name="Cucini C."/>
            <person name="Frati F."/>
        </authorList>
    </citation>
    <scope>NUCLEOTIDE SEQUENCE [LARGE SCALE GENOMIC DNA]</scope>
</reference>
<keyword evidence="6 9" id="KW-0255">Endonuclease</keyword>
<feature type="binding site" evidence="9">
    <location>
        <position position="111"/>
    </location>
    <ligand>
        <name>a divalent metal cation</name>
        <dbReference type="ChEBI" id="CHEBI:60240"/>
    </ligand>
</feature>
<dbReference type="InterPro" id="IPR004649">
    <property type="entry name" value="RNase_H2_suA"/>
</dbReference>
<dbReference type="EMBL" id="CAXLJM020000023">
    <property type="protein sequence ID" value="CAL8089161.1"/>
    <property type="molecule type" value="Genomic_DNA"/>
</dbReference>
<evidence type="ECO:0000256" key="3">
    <source>
        <dbReference type="ARBA" id="ARBA00007058"/>
    </source>
</evidence>
<keyword evidence="7 9" id="KW-0378">Hydrolase</keyword>
<evidence type="ECO:0000256" key="11">
    <source>
        <dbReference type="SAM" id="MobiDB-lite"/>
    </source>
</evidence>
<feature type="region of interest" description="Disordered" evidence="11">
    <location>
        <begin position="1"/>
        <end position="58"/>
    </location>
</feature>
<comment type="cofactor">
    <cofactor evidence="9">
        <name>Mn(2+)</name>
        <dbReference type="ChEBI" id="CHEBI:29035"/>
    </cofactor>
    <cofactor evidence="9">
        <name>Mg(2+)</name>
        <dbReference type="ChEBI" id="CHEBI:18420"/>
    </cofactor>
    <text evidence="9">Manganese or magnesium. Binds 1 divalent metal ion per monomer in the absence of substrate. May bind a second metal ion after substrate binding.</text>
</comment>